<dbReference type="RefSeq" id="WP_156849031.1">
    <property type="nucleotide sequence ID" value="NZ_CACRTN010000017.1"/>
</dbReference>
<name>A0A6N3CMP2_9ACTN</name>
<dbReference type="EMBL" id="CACRTN010000017">
    <property type="protein sequence ID" value="VYU17085.1"/>
    <property type="molecule type" value="Genomic_DNA"/>
</dbReference>
<dbReference type="AlphaFoldDB" id="A0A6N3CMP2"/>
<evidence type="ECO:0000313" key="1">
    <source>
        <dbReference type="EMBL" id="VYU17085.1"/>
    </source>
</evidence>
<gene>
    <name evidence="1" type="ORF">CILFYP54_00943</name>
</gene>
<proteinExistence type="predicted"/>
<organism evidence="1">
    <name type="scientific">Collinsella intestinalis</name>
    <dbReference type="NCBI Taxonomy" id="147207"/>
    <lineage>
        <taxon>Bacteria</taxon>
        <taxon>Bacillati</taxon>
        <taxon>Actinomycetota</taxon>
        <taxon>Coriobacteriia</taxon>
        <taxon>Coriobacteriales</taxon>
        <taxon>Coriobacteriaceae</taxon>
        <taxon>Collinsella</taxon>
    </lineage>
</organism>
<reference evidence="1" key="1">
    <citation type="submission" date="2019-11" db="EMBL/GenBank/DDBJ databases">
        <authorList>
            <person name="Feng L."/>
        </authorList>
    </citation>
    <scope>NUCLEOTIDE SEQUENCE</scope>
    <source>
        <strain evidence="1">CintestinalisLFYP54</strain>
    </source>
</reference>
<accession>A0A6N3CMP2</accession>
<protein>
    <submittedName>
        <fullName evidence="1">Uncharacterized protein</fullName>
    </submittedName>
</protein>
<sequence length="73" mass="7859">MFKFYGGAAAKFGILGCACVLMLCMAGCSSSEDRYLDTLESAQDKFYSGNGGDMTSEESDALEGFLDWKSSQD</sequence>